<dbReference type="InterPro" id="IPR050251">
    <property type="entry name" value="HpcH-HpaI_aldolase"/>
</dbReference>
<dbReference type="SUPFAM" id="SSF51621">
    <property type="entry name" value="Phosphoenolpyruvate/pyruvate domain"/>
    <property type="match status" value="1"/>
</dbReference>
<dbReference type="AlphaFoldDB" id="A0A1U9Z1J9"/>
<sequence length="261" mass="27092">MSTEQTGFAARLRAGEPLYGTFVKTPTFHATEILGSVGYDFVVIDEEHAPINRESIEAMILAARARGVAALVRVGEPTDFNLMAQLDAGAAGVFIPHVNSVEKAERVAGACRYKGGRRGFSRTGRAGDYGAVATGQHLAEQDANTLCIPMIEDPEAIEVIDAIAAVDGIAALFVGRGDLSVAMGEASQTSPAIQAASEKVIAAGRKAGKPVLMLATSSEDQAALTALGVSAFLTGSDQAFLRRAAAEALAACRAVDQKTKS</sequence>
<keyword evidence="2" id="KW-0479">Metal-binding</keyword>
<dbReference type="EMBL" id="CP020330">
    <property type="protein sequence ID" value="AQZ51472.1"/>
    <property type="molecule type" value="Genomic_DNA"/>
</dbReference>
<organism evidence="5 6">
    <name type="scientific">Martelella mediterranea DSM 17316</name>
    <dbReference type="NCBI Taxonomy" id="1122214"/>
    <lineage>
        <taxon>Bacteria</taxon>
        <taxon>Pseudomonadati</taxon>
        <taxon>Pseudomonadota</taxon>
        <taxon>Alphaproteobacteria</taxon>
        <taxon>Hyphomicrobiales</taxon>
        <taxon>Aurantimonadaceae</taxon>
        <taxon>Martelella</taxon>
    </lineage>
</organism>
<evidence type="ECO:0000256" key="3">
    <source>
        <dbReference type="ARBA" id="ARBA00023239"/>
    </source>
</evidence>
<dbReference type="Gene3D" id="3.20.20.60">
    <property type="entry name" value="Phosphoenolpyruvate-binding domains"/>
    <property type="match status" value="1"/>
</dbReference>
<reference evidence="5 6" key="1">
    <citation type="submission" date="2017-03" db="EMBL/GenBank/DDBJ databases">
        <title>Foreign affairs: Plasmid Transfer between Roseobacters and Rhizobia.</title>
        <authorList>
            <person name="Bartling P."/>
            <person name="Bunk B."/>
            <person name="Overmann J."/>
            <person name="Brinkmann H."/>
            <person name="Petersen J."/>
        </authorList>
    </citation>
    <scope>NUCLEOTIDE SEQUENCE [LARGE SCALE GENOMIC DNA]</scope>
    <source>
        <strain evidence="5 6">MACL11</strain>
    </source>
</reference>
<dbReference type="EC" id="4.1.2.20" evidence="5"/>
<dbReference type="GO" id="GO:0046872">
    <property type="term" value="F:metal ion binding"/>
    <property type="evidence" value="ECO:0007669"/>
    <property type="project" value="UniProtKB-KW"/>
</dbReference>
<keyword evidence="6" id="KW-1185">Reference proteome</keyword>
<evidence type="ECO:0000313" key="5">
    <source>
        <dbReference type="EMBL" id="AQZ51472.1"/>
    </source>
</evidence>
<dbReference type="RefSeq" id="WP_018062659.1">
    <property type="nucleotide sequence ID" value="NZ_AQWH01000001.1"/>
</dbReference>
<keyword evidence="3 5" id="KW-0456">Lyase</keyword>
<dbReference type="InterPro" id="IPR015813">
    <property type="entry name" value="Pyrv/PenolPyrv_kinase-like_dom"/>
</dbReference>
<name>A0A1U9Z1J9_9HYPH</name>
<gene>
    <name evidence="5" type="primary">garL_2</name>
    <name evidence="5" type="ORF">Mame_02134</name>
</gene>
<dbReference type="GO" id="GO:0005737">
    <property type="term" value="C:cytoplasm"/>
    <property type="evidence" value="ECO:0007669"/>
    <property type="project" value="TreeGrafter"/>
</dbReference>
<dbReference type="STRING" id="1122214.Mame_02134"/>
<dbReference type="OrthoDB" id="9802624at2"/>
<dbReference type="InterPro" id="IPR005000">
    <property type="entry name" value="Aldolase/citrate-lyase_domain"/>
</dbReference>
<dbReference type="PANTHER" id="PTHR30502:SF0">
    <property type="entry name" value="PHOSPHOENOLPYRUVATE CARBOXYLASE FAMILY PROTEIN"/>
    <property type="match status" value="1"/>
</dbReference>
<evidence type="ECO:0000259" key="4">
    <source>
        <dbReference type="Pfam" id="PF03328"/>
    </source>
</evidence>
<protein>
    <submittedName>
        <fullName evidence="5">5-keto-4-deoxy-D-glucarate aldolase</fullName>
        <ecNumber evidence="5">4.1.2.20</ecNumber>
    </submittedName>
</protein>
<evidence type="ECO:0000256" key="2">
    <source>
        <dbReference type="ARBA" id="ARBA00022723"/>
    </source>
</evidence>
<dbReference type="GO" id="GO:0008672">
    <property type="term" value="F:2-dehydro-3-deoxyglucarate aldolase activity"/>
    <property type="evidence" value="ECO:0007669"/>
    <property type="project" value="UniProtKB-EC"/>
</dbReference>
<proteinExistence type="inferred from homology"/>
<dbReference type="KEGG" id="mmed:Mame_02134"/>
<comment type="similarity">
    <text evidence="1">Belongs to the HpcH/HpaI aldolase family.</text>
</comment>
<accession>A0A1U9Z1J9</accession>
<evidence type="ECO:0000256" key="1">
    <source>
        <dbReference type="ARBA" id="ARBA00005568"/>
    </source>
</evidence>
<feature type="domain" description="HpcH/HpaI aldolase/citrate lyase" evidence="4">
    <location>
        <begin position="20"/>
        <end position="238"/>
    </location>
</feature>
<evidence type="ECO:0000313" key="6">
    <source>
        <dbReference type="Proteomes" id="UP000191135"/>
    </source>
</evidence>
<dbReference type="Proteomes" id="UP000191135">
    <property type="component" value="Chromosome"/>
</dbReference>
<dbReference type="eggNOG" id="COG3836">
    <property type="taxonomic scope" value="Bacteria"/>
</dbReference>
<dbReference type="Pfam" id="PF03328">
    <property type="entry name" value="HpcH_HpaI"/>
    <property type="match status" value="1"/>
</dbReference>
<dbReference type="PANTHER" id="PTHR30502">
    <property type="entry name" value="2-KETO-3-DEOXY-L-RHAMNONATE ALDOLASE"/>
    <property type="match status" value="1"/>
</dbReference>
<dbReference type="InterPro" id="IPR040442">
    <property type="entry name" value="Pyrv_kinase-like_dom_sf"/>
</dbReference>